<dbReference type="PROSITE" id="PS01350">
    <property type="entry name" value="ISPF"/>
    <property type="match status" value="1"/>
</dbReference>
<dbReference type="NCBIfam" id="NF006899">
    <property type="entry name" value="PRK09382.1"/>
    <property type="match status" value="1"/>
</dbReference>
<evidence type="ECO:0000256" key="11">
    <source>
        <dbReference type="ARBA" id="ARBA00023229"/>
    </source>
</evidence>
<dbReference type="Proteomes" id="UP000094501">
    <property type="component" value="Unassembled WGS sequence"/>
</dbReference>
<feature type="site" description="Positions MEP for the nucleophilic attack" evidence="14">
    <location>
        <position position="220"/>
    </location>
</feature>
<dbReference type="Pfam" id="PF02542">
    <property type="entry name" value="YgbB"/>
    <property type="match status" value="1"/>
</dbReference>
<keyword evidence="18" id="KW-1185">Reference proteome</keyword>
<keyword evidence="12 14" id="KW-0456">Lyase</keyword>
<dbReference type="CDD" id="cd00554">
    <property type="entry name" value="MECDP_synthase"/>
    <property type="match status" value="1"/>
</dbReference>
<feature type="chain" id="PRO_5009139039" description="Bifunctional enzyme IspD/IspF" evidence="15">
    <location>
        <begin position="25"/>
        <end position="400"/>
    </location>
</feature>
<dbReference type="NCBIfam" id="TIGR00453">
    <property type="entry name" value="ispD"/>
    <property type="match status" value="1"/>
</dbReference>
<feature type="region of interest" description="2-C-methyl-D-erythritol 2,4-cyclodiphosphate synthase" evidence="14">
    <location>
        <begin position="245"/>
        <end position="400"/>
    </location>
</feature>
<feature type="site" description="Transition state stabilizer" evidence="14">
    <location>
        <position position="376"/>
    </location>
</feature>
<evidence type="ECO:0000256" key="12">
    <source>
        <dbReference type="ARBA" id="ARBA00023239"/>
    </source>
</evidence>
<evidence type="ECO:0000256" key="8">
    <source>
        <dbReference type="ARBA" id="ARBA00022679"/>
    </source>
</evidence>
<feature type="domain" description="2-C-methyl-D-erythritol 2,4-cyclodiphosphate synthase" evidence="16">
    <location>
        <begin position="244"/>
        <end position="397"/>
    </location>
</feature>
<dbReference type="AlphaFoldDB" id="A0A1E3W749"/>
<dbReference type="FunFam" id="3.90.550.10:FF:000003">
    <property type="entry name" value="2-C-methyl-D-erythritol 4-phosphate cytidylyltransferase"/>
    <property type="match status" value="1"/>
</dbReference>
<comment type="cofactor">
    <cofactor evidence="3 14">
        <name>a divalent metal cation</name>
        <dbReference type="ChEBI" id="CHEBI:60240"/>
    </cofactor>
</comment>
<feature type="binding site" evidence="14">
    <location>
        <begin position="251"/>
        <end position="253"/>
    </location>
    <ligand>
        <name>4-CDP-2-C-methyl-D-erythritol 2-phosphate</name>
        <dbReference type="ChEBI" id="CHEBI:57919"/>
    </ligand>
</feature>
<comment type="pathway">
    <text evidence="4 14">Isoprenoid biosynthesis; isopentenyl diphosphate biosynthesis via DXP pathway; isopentenyl diphosphate from 1-deoxy-D-xylulose 5-phosphate: step 4/6.</text>
</comment>
<comment type="similarity">
    <text evidence="14">In the N-terminal section; belongs to the IspD/TarI cytidylyltransferase family. IspD subfamily.</text>
</comment>
<evidence type="ECO:0000256" key="1">
    <source>
        <dbReference type="ARBA" id="ARBA00000200"/>
    </source>
</evidence>
<feature type="signal peptide" evidence="15">
    <location>
        <begin position="1"/>
        <end position="24"/>
    </location>
</feature>
<feature type="binding site" evidence="14">
    <location>
        <begin position="299"/>
        <end position="301"/>
    </location>
    <ligand>
        <name>4-CDP-2-C-methyl-D-erythritol 2-phosphate</name>
        <dbReference type="ChEBI" id="CHEBI:57919"/>
    </ligand>
</feature>
<dbReference type="HAMAP" id="MF_00108">
    <property type="entry name" value="IspD"/>
    <property type="match status" value="1"/>
</dbReference>
<dbReference type="EMBL" id="LPWG01000003">
    <property type="protein sequence ID" value="ODS00937.1"/>
    <property type="molecule type" value="Genomic_DNA"/>
</dbReference>
<keyword evidence="8 14" id="KW-0808">Transferase</keyword>
<evidence type="ECO:0000256" key="14">
    <source>
        <dbReference type="HAMAP-Rule" id="MF_01520"/>
    </source>
</evidence>
<dbReference type="InterPro" id="IPR034683">
    <property type="entry name" value="IspD/TarI"/>
</dbReference>
<dbReference type="NCBIfam" id="TIGR00151">
    <property type="entry name" value="ispF"/>
    <property type="match status" value="1"/>
</dbReference>
<dbReference type="GO" id="GO:0016114">
    <property type="term" value="P:terpenoid biosynthetic process"/>
    <property type="evidence" value="ECO:0007669"/>
    <property type="project" value="InterPro"/>
</dbReference>
<comment type="catalytic activity">
    <reaction evidence="2 14">
        <text>2-C-methyl-D-erythritol 4-phosphate + CTP + H(+) = 4-CDP-2-C-methyl-D-erythritol + diphosphate</text>
        <dbReference type="Rhea" id="RHEA:13429"/>
        <dbReference type="ChEBI" id="CHEBI:15378"/>
        <dbReference type="ChEBI" id="CHEBI:33019"/>
        <dbReference type="ChEBI" id="CHEBI:37563"/>
        <dbReference type="ChEBI" id="CHEBI:57823"/>
        <dbReference type="ChEBI" id="CHEBI:58262"/>
        <dbReference type="EC" id="2.7.7.60"/>
    </reaction>
</comment>
<dbReference type="InterPro" id="IPR026596">
    <property type="entry name" value="IspD/F"/>
</dbReference>
<proteinExistence type="inferred from homology"/>
<dbReference type="SUPFAM" id="SSF69765">
    <property type="entry name" value="IpsF-like"/>
    <property type="match status" value="1"/>
</dbReference>
<comment type="similarity">
    <text evidence="7">Belongs to the IspD/TarI cytidylyltransferase family. IspD subfamily.</text>
</comment>
<comment type="function">
    <text evidence="14">Bifunctional enzyme that catalyzes the formation of 4-diphosphocytidyl-2-C-methyl-D-erythritol from CTP and 2-C-methyl-D-erythritol 4-phosphate (MEP) (IspD), and catalyzes the conversion of 4-diphosphocytidyl-2-C-methyl-D-erythritol 2-phosphate (CDP-ME2P) to 2-C-methyl-D-erythritol 2,4-cyclodiphosphate (ME-CPP) with a corresponding release of cytidine 5-monophosphate (CMP) (IspF).</text>
</comment>
<keyword evidence="10 14" id="KW-0479">Metal-binding</keyword>
<comment type="caution">
    <text evidence="14">Lacks conserved residue(s) required for the propagation of feature annotation.</text>
</comment>
<feature type="binding site" evidence="14">
    <location>
        <position position="251"/>
    </location>
    <ligand>
        <name>a divalent metal cation</name>
        <dbReference type="ChEBI" id="CHEBI:60240"/>
    </ligand>
</feature>
<dbReference type="Pfam" id="PF01128">
    <property type="entry name" value="IspD"/>
    <property type="match status" value="1"/>
</dbReference>
<dbReference type="EC" id="2.7.7.60" evidence="14"/>
<feature type="binding site" evidence="14">
    <location>
        <position position="285"/>
    </location>
    <ligand>
        <name>a divalent metal cation</name>
        <dbReference type="ChEBI" id="CHEBI:60240"/>
    </ligand>
</feature>
<feature type="site" description="Positions MEP for the nucleophilic attack" evidence="14">
    <location>
        <position position="163"/>
    </location>
</feature>
<evidence type="ECO:0000256" key="10">
    <source>
        <dbReference type="ARBA" id="ARBA00022723"/>
    </source>
</evidence>
<dbReference type="PANTHER" id="PTHR43181:SF1">
    <property type="entry name" value="2-C-METHYL-D-ERYTHRITOL 2,4-CYCLODIPHOSPHATE SYNTHASE, CHLOROPLASTIC"/>
    <property type="match status" value="1"/>
</dbReference>
<dbReference type="SUPFAM" id="SSF53448">
    <property type="entry name" value="Nucleotide-diphospho-sugar transferases"/>
    <property type="match status" value="1"/>
</dbReference>
<feature type="site" description="Transition state stabilizer" evidence="14">
    <location>
        <position position="23"/>
    </location>
</feature>
<feature type="binding site" evidence="14">
    <location>
        <begin position="277"/>
        <end position="278"/>
    </location>
    <ligand>
        <name>4-CDP-2-C-methyl-D-erythritol 2-phosphate</name>
        <dbReference type="ChEBI" id="CHEBI:57919"/>
    </ligand>
</feature>
<dbReference type="InterPro" id="IPR029044">
    <property type="entry name" value="Nucleotide-diphossugar_trans"/>
</dbReference>
<dbReference type="GO" id="GO:0050518">
    <property type="term" value="F:2-C-methyl-D-erythritol 4-phosphate cytidylyltransferase activity"/>
    <property type="evidence" value="ECO:0007669"/>
    <property type="project" value="UniProtKB-UniRule"/>
</dbReference>
<dbReference type="GO" id="GO:0046872">
    <property type="term" value="F:metal ion binding"/>
    <property type="evidence" value="ECO:0007669"/>
    <property type="project" value="UniProtKB-KW"/>
</dbReference>
<keyword evidence="11 14" id="KW-0414">Isoprene biosynthesis</keyword>
<feature type="region of interest" description="2-C-methyl-D-erythritol 4-phosphate cytidylyltransferase" evidence="14">
    <location>
        <begin position="1"/>
        <end position="244"/>
    </location>
</feature>
<evidence type="ECO:0000256" key="3">
    <source>
        <dbReference type="ARBA" id="ARBA00001968"/>
    </source>
</evidence>
<dbReference type="GO" id="GO:0008685">
    <property type="term" value="F:2-C-methyl-D-erythritol 2,4-cyclodiphosphate synthase activity"/>
    <property type="evidence" value="ECO:0007669"/>
    <property type="project" value="UniProtKB-UniRule"/>
</dbReference>
<dbReference type="UniPathway" id="UPA00056">
    <property type="reaction ID" value="UER00093"/>
</dbReference>
<feature type="site" description="Transition state stabilizer" evidence="14">
    <location>
        <position position="32"/>
    </location>
</feature>
<feature type="binding site" evidence="14">
    <location>
        <begin position="375"/>
        <end position="378"/>
    </location>
    <ligand>
        <name>4-CDP-2-C-methyl-D-erythritol 2-phosphate</name>
        <dbReference type="ChEBI" id="CHEBI:57919"/>
    </ligand>
</feature>
<evidence type="ECO:0000256" key="7">
    <source>
        <dbReference type="ARBA" id="ARBA00009789"/>
    </source>
</evidence>
<comment type="similarity">
    <text evidence="14">In the C-terminal section; belongs to the IspF family.</text>
</comment>
<evidence type="ECO:0000256" key="6">
    <source>
        <dbReference type="ARBA" id="ARBA00008480"/>
    </source>
</evidence>
<name>A0A1E3W749_9HYPH</name>
<sequence>MQRSGAISVSVAALIVAAGRGARAATEASQPKQYCEVGGVPMLSRTLSAFASHPGVSDILVVIHPDDMALYGAASAPFAADLLPAVMGARRRQDSVRLGLEALAGDAPARVLIHDAARPFADSALITRVIDALATSPGALPCVPVTDTLKRETNGRVAGTVARAGLFRAQTPQGFDFQSILTAHRAAARDSTLEFTDDTSVAEWFGLNVAIVEGSEDNRKLTTAEDLMIADRLMQQGGAPAGTVRVGSGYDVHRLGPGDAVTLCGVRIPHTRTLLGHSDADVGLHALTDALLGTIADGDIGAHFPPSDARWRGASSDVFLRDAGERIVALGGTIMHADVTLICETPKIGPHRDAMRGTIADILGLNLSQVSVKATTNEQLGFVGREEGIAAMATATVTLP</sequence>
<dbReference type="STRING" id="1774968.AUC68_13500"/>
<dbReference type="PROSITE" id="PS01295">
    <property type="entry name" value="ISPD"/>
    <property type="match status" value="1"/>
</dbReference>
<comment type="caution">
    <text evidence="17">The sequence shown here is derived from an EMBL/GenBank/DDBJ whole genome shotgun (WGS) entry which is preliminary data.</text>
</comment>
<organism evidence="17 18">
    <name type="scientific">Methyloceanibacter methanicus</name>
    <dbReference type="NCBI Taxonomy" id="1774968"/>
    <lineage>
        <taxon>Bacteria</taxon>
        <taxon>Pseudomonadati</taxon>
        <taxon>Pseudomonadota</taxon>
        <taxon>Alphaproteobacteria</taxon>
        <taxon>Hyphomicrobiales</taxon>
        <taxon>Hyphomicrobiaceae</taxon>
        <taxon>Methyloceanibacter</taxon>
    </lineage>
</organism>
<accession>A0A1E3W749</accession>
<evidence type="ECO:0000256" key="4">
    <source>
        <dbReference type="ARBA" id="ARBA00004709"/>
    </source>
</evidence>
<keyword evidence="15" id="KW-0732">Signal</keyword>
<evidence type="ECO:0000256" key="2">
    <source>
        <dbReference type="ARBA" id="ARBA00001282"/>
    </source>
</evidence>
<dbReference type="PANTHER" id="PTHR43181">
    <property type="entry name" value="2-C-METHYL-D-ERYTHRITOL 2,4-CYCLODIPHOSPHATE SYNTHASE, CHLOROPLASTIC"/>
    <property type="match status" value="1"/>
</dbReference>
<evidence type="ECO:0000313" key="18">
    <source>
        <dbReference type="Proteomes" id="UP000094501"/>
    </source>
</evidence>
<comment type="catalytic activity">
    <reaction evidence="1 14">
        <text>4-CDP-2-C-methyl-D-erythritol 2-phosphate = 2-C-methyl-D-erythritol 2,4-cyclic diphosphate + CMP</text>
        <dbReference type="Rhea" id="RHEA:23864"/>
        <dbReference type="ChEBI" id="CHEBI:57919"/>
        <dbReference type="ChEBI" id="CHEBI:58483"/>
        <dbReference type="ChEBI" id="CHEBI:60377"/>
        <dbReference type="EC" id="4.6.1.12"/>
    </reaction>
</comment>
<evidence type="ECO:0000256" key="15">
    <source>
        <dbReference type="SAM" id="SignalP"/>
    </source>
</evidence>
<protein>
    <recommendedName>
        <fullName evidence="14">Bifunctional enzyme IspD/IspF</fullName>
    </recommendedName>
    <domain>
        <recommendedName>
            <fullName evidence="14">2-C-methyl-D-erythritol 4-phosphate cytidylyltransferase</fullName>
            <ecNumber evidence="14">2.7.7.60</ecNumber>
        </recommendedName>
        <alternativeName>
            <fullName evidence="14">4-diphosphocytidyl-2C-methyl-D-erythritol synthase</fullName>
        </alternativeName>
        <alternativeName>
            <fullName evidence="14">MEP cytidylyltransferase</fullName>
            <shortName evidence="14">MCT</shortName>
        </alternativeName>
    </domain>
    <domain>
        <recommendedName>
            <fullName evidence="14">2-C-methyl-D-erythritol 2,4-cyclodiphosphate synthase</fullName>
            <shortName evidence="14">MECDP-synthase</shortName>
            <shortName evidence="14">MECPP-synthase</shortName>
            <shortName evidence="14">MECPS</shortName>
            <ecNumber evidence="14">4.6.1.12</ecNumber>
        </recommendedName>
    </domain>
</protein>
<feature type="site" description="Transition state stabilizer" evidence="14">
    <location>
        <position position="277"/>
    </location>
</feature>
<evidence type="ECO:0000259" key="16">
    <source>
        <dbReference type="Pfam" id="PF02542"/>
    </source>
</evidence>
<dbReference type="HAMAP" id="MF_01520">
    <property type="entry name" value="IspDF"/>
    <property type="match status" value="1"/>
</dbReference>
<evidence type="ECO:0000256" key="5">
    <source>
        <dbReference type="ARBA" id="ARBA00004787"/>
    </source>
</evidence>
<evidence type="ECO:0000313" key="17">
    <source>
        <dbReference type="EMBL" id="ODS00937.1"/>
    </source>
</evidence>
<feature type="binding site" evidence="14">
    <location>
        <position position="385"/>
    </location>
    <ligand>
        <name>4-CDP-2-C-methyl-D-erythritol 2-phosphate</name>
        <dbReference type="ChEBI" id="CHEBI:57919"/>
    </ligand>
</feature>
<feature type="binding site" evidence="14">
    <location>
        <position position="382"/>
    </location>
    <ligand>
        <name>4-CDP-2-C-methyl-D-erythritol 2-phosphate</name>
        <dbReference type="ChEBI" id="CHEBI:57919"/>
    </ligand>
</feature>
<evidence type="ECO:0000256" key="13">
    <source>
        <dbReference type="ARBA" id="ARBA00023268"/>
    </source>
</evidence>
<keyword evidence="9 14" id="KW-0548">Nucleotidyltransferase</keyword>
<comment type="pathway">
    <text evidence="5 14">Isoprenoid biosynthesis; isopentenyl diphosphate biosynthesis via DXP pathway; isopentenyl diphosphate from 1-deoxy-D-xylulose 5-phosphate: step 2/6.</text>
</comment>
<dbReference type="GO" id="GO:0019288">
    <property type="term" value="P:isopentenyl diphosphate biosynthetic process, methylerythritol 4-phosphate pathway"/>
    <property type="evidence" value="ECO:0007669"/>
    <property type="project" value="UniProtKB-UniRule"/>
</dbReference>
<gene>
    <name evidence="14 17" type="primary">ispDF</name>
    <name evidence="17" type="ORF">AUC68_13500</name>
</gene>
<dbReference type="HAMAP" id="MF_00107">
    <property type="entry name" value="IspF"/>
    <property type="match status" value="1"/>
</dbReference>
<feature type="binding site" evidence="14">
    <location>
        <position position="253"/>
    </location>
    <ligand>
        <name>a divalent metal cation</name>
        <dbReference type="ChEBI" id="CHEBI:60240"/>
    </ligand>
</feature>
<evidence type="ECO:0000256" key="9">
    <source>
        <dbReference type="ARBA" id="ARBA00022695"/>
    </source>
</evidence>
<comment type="similarity">
    <text evidence="6">Belongs to the IspF family.</text>
</comment>
<dbReference type="InterPro" id="IPR018294">
    <property type="entry name" value="ISPD_synthase_CS"/>
</dbReference>
<dbReference type="InterPro" id="IPR003526">
    <property type="entry name" value="MECDP_synthase"/>
</dbReference>
<dbReference type="EC" id="4.6.1.12" evidence="14"/>
<keyword evidence="13 14" id="KW-0511">Multifunctional enzyme</keyword>
<dbReference type="Gene3D" id="3.30.1330.50">
    <property type="entry name" value="2-C-methyl-D-erythritol 2,4-cyclodiphosphate synthase"/>
    <property type="match status" value="1"/>
</dbReference>
<dbReference type="InterPro" id="IPR036571">
    <property type="entry name" value="MECDP_synthase_sf"/>
</dbReference>
<reference evidence="17 18" key="1">
    <citation type="journal article" date="2016" name="Environ. Microbiol.">
        <title>New Methyloceanibacter diversity from North Sea sediments includes methanotroph containing solely the soluble methane monooxygenase.</title>
        <authorList>
            <person name="Vekeman B."/>
            <person name="Kerckhof F.M."/>
            <person name="Cremers G."/>
            <person name="de Vos P."/>
            <person name="Vandamme P."/>
            <person name="Boon N."/>
            <person name="Op den Camp H.J."/>
            <person name="Heylen K."/>
        </authorList>
    </citation>
    <scope>NUCLEOTIDE SEQUENCE [LARGE SCALE GENOMIC DNA]</scope>
    <source>
        <strain evidence="17 18">R-67174</strain>
    </source>
</reference>
<dbReference type="InterPro" id="IPR001228">
    <property type="entry name" value="IspD"/>
</dbReference>
<dbReference type="CDD" id="cd02516">
    <property type="entry name" value="CDP-ME_synthetase"/>
    <property type="match status" value="1"/>
</dbReference>
<dbReference type="InterPro" id="IPR020555">
    <property type="entry name" value="MECDP_synthase_CS"/>
</dbReference>
<dbReference type="Gene3D" id="3.90.550.10">
    <property type="entry name" value="Spore Coat Polysaccharide Biosynthesis Protein SpsA, Chain A"/>
    <property type="match status" value="1"/>
</dbReference>